<dbReference type="PANTHER" id="PTHR37291">
    <property type="entry name" value="5-METHYLCYTOSINE-SPECIFIC RESTRICTION ENZYME B"/>
    <property type="match status" value="1"/>
</dbReference>
<gene>
    <name evidence="2" type="ORF">G7043_29495</name>
</gene>
<sequence length="737" mass="82843">MARERIVGPFGGGRNRPAKRRDRRIVTYEFDEHRWGLRRIEAPARRIIDAGLGESRSAIEPELLAWDAPVVVELRRRIVDNADAGRGTFLKKLREQLVGADREVVLLMAELLALHALPLGNLSGAVKTGRVTTVLAWTDPPAVVPTDISMGLEGPGVFHGGVGFNVQIWQQLGWLLSFVEEWHELSPSDRQAALEEPWMFREFVDRQDTGQMAIRNSLLYLAFPDTFLPIARQADKVAIRNAFEAEIGGRTGADAVAVDRDLFAIYRAHRERAGGERVHYYSDEWEPRWRKQKRKHTDDSSRAWLVRDPDIGQAERISIAADHLGDLDPSIDREQLDAAVEEGYQHLDYVQRRALATDYFHFLSTMKVDDLVAGIADDRVYTGVVTGEPERIGGSLCRAVSWSPQSVASVRALSADLAREFEQQGAVVDITGAFAALTSLAGAPDAPEEPQSVGELSLRMVTSELADSLHFDQEWLQKVVSALQDRKQIVLYGPPGTGKTYLARELARHITVPTAIRLVQFHPSYAYEDFFEGFRPRSHGETVSFELVPGPLRRLAAAAEADKGRPYVLIIDEINRANLSKVFGELYFLLEYRDATIDLQYSPGDRFKLPPNVFVIGTMNTADRSIALVDAAMRRRFAFFELHPDHPPVRDLLARWVAANAKTDDRAELLAKLNSAIGSDREFKIGPSYLMKPDADRGLELVWEQSILPLLEEHYYETLSRQNVHERFGLDVIRGMQ</sequence>
<dbReference type="SMART" id="SM00382">
    <property type="entry name" value="AAA"/>
    <property type="match status" value="1"/>
</dbReference>
<dbReference type="GO" id="GO:0016887">
    <property type="term" value="F:ATP hydrolysis activity"/>
    <property type="evidence" value="ECO:0007669"/>
    <property type="project" value="InterPro"/>
</dbReference>
<evidence type="ECO:0000313" key="2">
    <source>
        <dbReference type="EMBL" id="NGY63064.1"/>
    </source>
</evidence>
<dbReference type="InterPro" id="IPR011704">
    <property type="entry name" value="ATPase_dyneun-rel_AAA"/>
</dbReference>
<reference evidence="2 3" key="1">
    <citation type="submission" date="2020-03" db="EMBL/GenBank/DDBJ databases">
        <title>Isolation and identification of active actinomycetes.</title>
        <authorList>
            <person name="Sun X."/>
        </authorList>
    </citation>
    <scope>NUCLEOTIDE SEQUENCE [LARGE SCALE GENOMIC DNA]</scope>
    <source>
        <strain evidence="2 3">NEAU-D13</strain>
    </source>
</reference>
<dbReference type="SUPFAM" id="SSF52540">
    <property type="entry name" value="P-loop containing nucleoside triphosphate hydrolases"/>
    <property type="match status" value="1"/>
</dbReference>
<accession>A0A7C9RUF8</accession>
<name>A0A7C9RUF8_9PSEU</name>
<dbReference type="Gene3D" id="3.40.50.300">
    <property type="entry name" value="P-loop containing nucleotide triphosphate hydrolases"/>
    <property type="match status" value="1"/>
</dbReference>
<dbReference type="InterPro" id="IPR003593">
    <property type="entry name" value="AAA+_ATPase"/>
</dbReference>
<evidence type="ECO:0000313" key="3">
    <source>
        <dbReference type="Proteomes" id="UP000481360"/>
    </source>
</evidence>
<feature type="domain" description="AAA+ ATPase" evidence="1">
    <location>
        <begin position="485"/>
        <end position="648"/>
    </location>
</feature>
<proteinExistence type="predicted"/>
<keyword evidence="3" id="KW-1185">Reference proteome</keyword>
<dbReference type="InterPro" id="IPR052934">
    <property type="entry name" value="Methyl-DNA_Rec/Restrict_Enz"/>
</dbReference>
<dbReference type="PANTHER" id="PTHR37291:SF1">
    <property type="entry name" value="TYPE IV METHYL-DIRECTED RESTRICTION ENZYME ECOKMCRB SUBUNIT"/>
    <property type="match status" value="1"/>
</dbReference>
<dbReference type="AlphaFoldDB" id="A0A7C9RUF8"/>
<dbReference type="GO" id="GO:0005524">
    <property type="term" value="F:ATP binding"/>
    <property type="evidence" value="ECO:0007669"/>
    <property type="project" value="InterPro"/>
</dbReference>
<evidence type="ECO:0000259" key="1">
    <source>
        <dbReference type="SMART" id="SM00382"/>
    </source>
</evidence>
<comment type="caution">
    <text evidence="2">The sequence shown here is derived from an EMBL/GenBank/DDBJ whole genome shotgun (WGS) entry which is preliminary data.</text>
</comment>
<dbReference type="Proteomes" id="UP000481360">
    <property type="component" value="Unassembled WGS sequence"/>
</dbReference>
<organism evidence="2 3">
    <name type="scientific">Lentzea alba</name>
    <dbReference type="NCBI Taxonomy" id="2714351"/>
    <lineage>
        <taxon>Bacteria</taxon>
        <taxon>Bacillati</taxon>
        <taxon>Actinomycetota</taxon>
        <taxon>Actinomycetes</taxon>
        <taxon>Pseudonocardiales</taxon>
        <taxon>Pseudonocardiaceae</taxon>
        <taxon>Lentzea</taxon>
    </lineage>
</organism>
<dbReference type="RefSeq" id="WP_166051128.1">
    <property type="nucleotide sequence ID" value="NZ_JAAMPJ010000009.1"/>
</dbReference>
<dbReference type="Pfam" id="PF07728">
    <property type="entry name" value="AAA_5"/>
    <property type="match status" value="1"/>
</dbReference>
<dbReference type="CDD" id="cd00009">
    <property type="entry name" value="AAA"/>
    <property type="match status" value="1"/>
</dbReference>
<dbReference type="InterPro" id="IPR027417">
    <property type="entry name" value="P-loop_NTPase"/>
</dbReference>
<protein>
    <submittedName>
        <fullName evidence="2">AAA domain-containing protein</fullName>
    </submittedName>
</protein>
<dbReference type="EMBL" id="JAAMPJ010000009">
    <property type="protein sequence ID" value="NGY63064.1"/>
    <property type="molecule type" value="Genomic_DNA"/>
</dbReference>